<dbReference type="EMBL" id="FNSV01000005">
    <property type="protein sequence ID" value="SEC28970.1"/>
    <property type="molecule type" value="Genomic_DNA"/>
</dbReference>
<evidence type="ECO:0000259" key="6">
    <source>
        <dbReference type="Pfam" id="PF02826"/>
    </source>
</evidence>
<dbReference type="InterPro" id="IPR006139">
    <property type="entry name" value="D-isomer_2_OHA_DH_cat_dom"/>
</dbReference>
<evidence type="ECO:0000256" key="1">
    <source>
        <dbReference type="ARBA" id="ARBA00005854"/>
    </source>
</evidence>
<accession>A0A1H4RAP9</accession>
<dbReference type="Proteomes" id="UP000183561">
    <property type="component" value="Unassembled WGS sequence"/>
</dbReference>
<protein>
    <submittedName>
        <fullName evidence="7">Phosphoglycerate dehydrogenase</fullName>
    </submittedName>
</protein>
<reference evidence="8" key="1">
    <citation type="submission" date="2016-10" db="EMBL/GenBank/DDBJ databases">
        <authorList>
            <person name="Varghese N."/>
            <person name="Submissions S."/>
        </authorList>
    </citation>
    <scope>NUCLEOTIDE SEQUENCE [LARGE SCALE GENOMIC DNA]</scope>
    <source>
        <strain evidence="8">DSM 44498</strain>
    </source>
</reference>
<evidence type="ECO:0000259" key="5">
    <source>
        <dbReference type="Pfam" id="PF00389"/>
    </source>
</evidence>
<dbReference type="RefSeq" id="WP_072937543.1">
    <property type="nucleotide sequence ID" value="NZ_FNSV01000005.1"/>
</dbReference>
<organism evidence="7 8">
    <name type="scientific">Rhodococcus koreensis</name>
    <dbReference type="NCBI Taxonomy" id="99653"/>
    <lineage>
        <taxon>Bacteria</taxon>
        <taxon>Bacillati</taxon>
        <taxon>Actinomycetota</taxon>
        <taxon>Actinomycetes</taxon>
        <taxon>Mycobacteriales</taxon>
        <taxon>Nocardiaceae</taxon>
        <taxon>Rhodococcus</taxon>
    </lineage>
</organism>
<feature type="domain" description="D-isomer specific 2-hydroxyacid dehydrogenase NAD-binding" evidence="6">
    <location>
        <begin position="113"/>
        <end position="286"/>
    </location>
</feature>
<evidence type="ECO:0000313" key="8">
    <source>
        <dbReference type="Proteomes" id="UP000183561"/>
    </source>
</evidence>
<evidence type="ECO:0000313" key="7">
    <source>
        <dbReference type="EMBL" id="SEC28970.1"/>
    </source>
</evidence>
<proteinExistence type="inferred from homology"/>
<dbReference type="Gene3D" id="3.40.50.720">
    <property type="entry name" value="NAD(P)-binding Rossmann-like Domain"/>
    <property type="match status" value="2"/>
</dbReference>
<dbReference type="CDD" id="cd05300">
    <property type="entry name" value="2-Hacid_dh_1"/>
    <property type="match status" value="1"/>
</dbReference>
<dbReference type="OrthoDB" id="4324715at2"/>
<dbReference type="InterPro" id="IPR036291">
    <property type="entry name" value="NAD(P)-bd_dom_sf"/>
</dbReference>
<keyword evidence="2 4" id="KW-0560">Oxidoreductase</keyword>
<dbReference type="GO" id="GO:0051287">
    <property type="term" value="F:NAD binding"/>
    <property type="evidence" value="ECO:0007669"/>
    <property type="project" value="InterPro"/>
</dbReference>
<evidence type="ECO:0000256" key="3">
    <source>
        <dbReference type="ARBA" id="ARBA00023027"/>
    </source>
</evidence>
<dbReference type="PANTHER" id="PTHR43333">
    <property type="entry name" value="2-HACID_DH_C DOMAIN-CONTAINING PROTEIN"/>
    <property type="match status" value="1"/>
</dbReference>
<dbReference type="SUPFAM" id="SSF52283">
    <property type="entry name" value="Formate/glycerate dehydrogenase catalytic domain-like"/>
    <property type="match status" value="1"/>
</dbReference>
<keyword evidence="8" id="KW-1185">Reference proteome</keyword>
<dbReference type="GO" id="GO:0016616">
    <property type="term" value="F:oxidoreductase activity, acting on the CH-OH group of donors, NAD or NADP as acceptor"/>
    <property type="evidence" value="ECO:0007669"/>
    <property type="project" value="InterPro"/>
</dbReference>
<gene>
    <name evidence="7" type="ORF">SAMN04490239_3553</name>
</gene>
<dbReference type="Pfam" id="PF00389">
    <property type="entry name" value="2-Hacid_dh"/>
    <property type="match status" value="1"/>
</dbReference>
<name>A0A1H4RAP9_9NOCA</name>
<keyword evidence="3" id="KW-0520">NAD</keyword>
<evidence type="ECO:0000256" key="4">
    <source>
        <dbReference type="RuleBase" id="RU003719"/>
    </source>
</evidence>
<dbReference type="Pfam" id="PF02826">
    <property type="entry name" value="2-Hacid_dh_C"/>
    <property type="match status" value="1"/>
</dbReference>
<sequence>MTTAAQRTRPVVTVLYRQALPPRLAEIEDIANVRLTTADGLAEALDGADVLYQWHSFSPALRENWGAAKSVQWVHVSAAGVSQLLFDELIGSDIVYTNSRGVLSRAIAEFALGFVLDMAKDAQTSFRLQQQHRWQHRVTRKIQGQSALVVGTGSIGREIARLFRAVGMEVSGAGRTHRSGDDDFHQIHSSKDLTRIVGDYDYLMLAAPLTAETRGLVSADVLAAMSPTARLINVGRGELVDTTALTDALASGSIAGAALDVVDPEPLPDGHILWGMDNVIITPHMSGDTQDYLDDLGQLFVDNLRRFCHGEPLENVVDKALGFVTAS</sequence>
<feature type="domain" description="D-isomer specific 2-hydroxyacid dehydrogenase catalytic" evidence="5">
    <location>
        <begin position="24"/>
        <end position="317"/>
    </location>
</feature>
<dbReference type="SUPFAM" id="SSF51735">
    <property type="entry name" value="NAD(P)-binding Rossmann-fold domains"/>
    <property type="match status" value="1"/>
</dbReference>
<dbReference type="AlphaFoldDB" id="A0A1H4RAP9"/>
<comment type="similarity">
    <text evidence="1 4">Belongs to the D-isomer specific 2-hydroxyacid dehydrogenase family.</text>
</comment>
<dbReference type="PANTHER" id="PTHR43333:SF1">
    <property type="entry name" value="D-ISOMER SPECIFIC 2-HYDROXYACID DEHYDROGENASE NAD-BINDING DOMAIN-CONTAINING PROTEIN"/>
    <property type="match status" value="1"/>
</dbReference>
<evidence type="ECO:0000256" key="2">
    <source>
        <dbReference type="ARBA" id="ARBA00023002"/>
    </source>
</evidence>
<dbReference type="InterPro" id="IPR006140">
    <property type="entry name" value="D-isomer_DH_NAD-bd"/>
</dbReference>